<comment type="caution">
    <text evidence="2">The sequence shown here is derived from an EMBL/GenBank/DDBJ whole genome shotgun (WGS) entry which is preliminary data.</text>
</comment>
<dbReference type="Pfam" id="PF22868">
    <property type="entry name" value="YmiA-like"/>
    <property type="match status" value="1"/>
</dbReference>
<keyword evidence="1" id="KW-1133">Transmembrane helix</keyword>
<evidence type="ECO:0000256" key="1">
    <source>
        <dbReference type="SAM" id="Phobius"/>
    </source>
</evidence>
<gene>
    <name evidence="2" type="ORF">KC222_03960</name>
</gene>
<evidence type="ECO:0000313" key="2">
    <source>
        <dbReference type="EMBL" id="MBU4681166.1"/>
    </source>
</evidence>
<organism evidence="2 3">
    <name type="scientific">Cedecea davisae</name>
    <dbReference type="NCBI Taxonomy" id="158484"/>
    <lineage>
        <taxon>Bacteria</taxon>
        <taxon>Pseudomonadati</taxon>
        <taxon>Pseudomonadota</taxon>
        <taxon>Gammaproteobacteria</taxon>
        <taxon>Enterobacterales</taxon>
        <taxon>Enterobacteriaceae</taxon>
        <taxon>Cedecea</taxon>
    </lineage>
</organism>
<dbReference type="NCBIfam" id="NF000536">
    <property type="entry name" value="YmiA"/>
    <property type="match status" value="1"/>
</dbReference>
<evidence type="ECO:0000313" key="3">
    <source>
        <dbReference type="Proteomes" id="UP000686327"/>
    </source>
</evidence>
<dbReference type="Proteomes" id="UP000686327">
    <property type="component" value="Unassembled WGS sequence"/>
</dbReference>
<feature type="transmembrane region" description="Helical" evidence="1">
    <location>
        <begin position="21"/>
        <end position="45"/>
    </location>
</feature>
<name>A0ABS6DEA6_9ENTR</name>
<sequence>MRLAMSSGSEQPQRDPALKRKAWIAVFLVSALFWLVVALVAWKFWG</sequence>
<reference evidence="3" key="2">
    <citation type="submission" date="2023-07" db="EMBL/GenBank/DDBJ databases">
        <title>Cedecea davisae an AmpC producer and its therapeutic implications.</title>
        <authorList>
            <person name="Notter J."/>
        </authorList>
    </citation>
    <scope>NUCLEOTIDE SEQUENCE [LARGE SCALE GENOMIC DNA]</scope>
    <source>
        <strain evidence="3">1</strain>
    </source>
</reference>
<dbReference type="InterPro" id="IPR047744">
    <property type="entry name" value="YmiA_put-like"/>
</dbReference>
<keyword evidence="1" id="KW-0812">Transmembrane</keyword>
<accession>A0ABS6DEA6</accession>
<keyword evidence="3" id="KW-1185">Reference proteome</keyword>
<dbReference type="EMBL" id="JAGRYU010000005">
    <property type="protein sequence ID" value="MBU4681166.1"/>
    <property type="molecule type" value="Genomic_DNA"/>
</dbReference>
<proteinExistence type="predicted"/>
<protein>
    <submittedName>
        <fullName evidence="2">YmiA family putative membrane protein</fullName>
    </submittedName>
</protein>
<reference evidence="2 3" key="1">
    <citation type="submission" date="2021-04" db="EMBL/GenBank/DDBJ databases">
        <authorList>
            <person name="Seiffert S.N."/>
        </authorList>
    </citation>
    <scope>NUCLEOTIDE SEQUENCE [LARGE SCALE GENOMIC DNA]</scope>
    <source>
        <strain evidence="2 3">1</strain>
    </source>
</reference>
<keyword evidence="1" id="KW-0472">Membrane</keyword>